<protein>
    <submittedName>
        <fullName evidence="1">Uncharacterized protein</fullName>
    </submittedName>
</protein>
<dbReference type="EMBL" id="MU267627">
    <property type="protein sequence ID" value="KAH7913655.1"/>
    <property type="molecule type" value="Genomic_DNA"/>
</dbReference>
<proteinExistence type="predicted"/>
<evidence type="ECO:0000313" key="1">
    <source>
        <dbReference type="EMBL" id="KAH7913655.1"/>
    </source>
</evidence>
<dbReference type="Proteomes" id="UP000790377">
    <property type="component" value="Unassembled WGS sequence"/>
</dbReference>
<sequence>MFYVYDPKAMHIFVKDHYIYGENPRWYSDHHRRQRKMMNPVFSTNHMRNMVPVFQEITNSHSRKEPNASLDPTILISILNANRNREIWGEDTLEWKPKRWLSPLLKTVTDADIPGVYSATSANTTRTRERRLALLICREPGRDDFPCWWSGLHLEMKVIISTLIESFTFKPSQEIVWTMGLSTPKFKDMAEAKVQLHLVVDRVATL</sequence>
<comment type="caution">
    <text evidence="1">The sequence shown here is derived from an EMBL/GenBank/DDBJ whole genome shotgun (WGS) entry which is preliminary data.</text>
</comment>
<reference evidence="1" key="1">
    <citation type="journal article" date="2021" name="New Phytol.">
        <title>Evolutionary innovations through gain and loss of genes in the ectomycorrhizal Boletales.</title>
        <authorList>
            <person name="Wu G."/>
            <person name="Miyauchi S."/>
            <person name="Morin E."/>
            <person name="Kuo A."/>
            <person name="Drula E."/>
            <person name="Varga T."/>
            <person name="Kohler A."/>
            <person name="Feng B."/>
            <person name="Cao Y."/>
            <person name="Lipzen A."/>
            <person name="Daum C."/>
            <person name="Hundley H."/>
            <person name="Pangilinan J."/>
            <person name="Johnson J."/>
            <person name="Barry K."/>
            <person name="LaButti K."/>
            <person name="Ng V."/>
            <person name="Ahrendt S."/>
            <person name="Min B."/>
            <person name="Choi I.G."/>
            <person name="Park H."/>
            <person name="Plett J.M."/>
            <person name="Magnuson J."/>
            <person name="Spatafora J.W."/>
            <person name="Nagy L.G."/>
            <person name="Henrissat B."/>
            <person name="Grigoriev I.V."/>
            <person name="Yang Z.L."/>
            <person name="Xu J."/>
            <person name="Martin F.M."/>
        </authorList>
    </citation>
    <scope>NUCLEOTIDE SEQUENCE</scope>
    <source>
        <strain evidence="1">ATCC 28755</strain>
    </source>
</reference>
<keyword evidence="2" id="KW-1185">Reference proteome</keyword>
<organism evidence="1 2">
    <name type="scientific">Hygrophoropsis aurantiaca</name>
    <dbReference type="NCBI Taxonomy" id="72124"/>
    <lineage>
        <taxon>Eukaryota</taxon>
        <taxon>Fungi</taxon>
        <taxon>Dikarya</taxon>
        <taxon>Basidiomycota</taxon>
        <taxon>Agaricomycotina</taxon>
        <taxon>Agaricomycetes</taxon>
        <taxon>Agaricomycetidae</taxon>
        <taxon>Boletales</taxon>
        <taxon>Coniophorineae</taxon>
        <taxon>Hygrophoropsidaceae</taxon>
        <taxon>Hygrophoropsis</taxon>
    </lineage>
</organism>
<evidence type="ECO:0000313" key="2">
    <source>
        <dbReference type="Proteomes" id="UP000790377"/>
    </source>
</evidence>
<gene>
    <name evidence="1" type="ORF">BJ138DRAFT_1099339</name>
</gene>
<accession>A0ACB8AKD6</accession>
<name>A0ACB8AKD6_9AGAM</name>